<proteinExistence type="predicted"/>
<feature type="compositionally biased region" description="Polar residues" evidence="1">
    <location>
        <begin position="34"/>
        <end position="47"/>
    </location>
</feature>
<evidence type="ECO:0000313" key="2">
    <source>
        <dbReference type="EMBL" id="KZS20417.1"/>
    </source>
</evidence>
<keyword evidence="3" id="KW-1185">Reference proteome</keyword>
<dbReference type="EMBL" id="LRGB01000190">
    <property type="protein sequence ID" value="KZS20417.1"/>
    <property type="molecule type" value="Genomic_DNA"/>
</dbReference>
<protein>
    <submittedName>
        <fullName evidence="2">Uncharacterized protein</fullName>
    </submittedName>
</protein>
<feature type="region of interest" description="Disordered" evidence="1">
    <location>
        <begin position="24"/>
        <end position="47"/>
    </location>
</feature>
<gene>
    <name evidence="2" type="ORF">APZ42_012825</name>
</gene>
<evidence type="ECO:0000313" key="3">
    <source>
        <dbReference type="Proteomes" id="UP000076858"/>
    </source>
</evidence>
<organism evidence="2 3">
    <name type="scientific">Daphnia magna</name>
    <dbReference type="NCBI Taxonomy" id="35525"/>
    <lineage>
        <taxon>Eukaryota</taxon>
        <taxon>Metazoa</taxon>
        <taxon>Ecdysozoa</taxon>
        <taxon>Arthropoda</taxon>
        <taxon>Crustacea</taxon>
        <taxon>Branchiopoda</taxon>
        <taxon>Diplostraca</taxon>
        <taxon>Cladocera</taxon>
        <taxon>Anomopoda</taxon>
        <taxon>Daphniidae</taxon>
        <taxon>Daphnia</taxon>
    </lineage>
</organism>
<comment type="caution">
    <text evidence="2">The sequence shown here is derived from an EMBL/GenBank/DDBJ whole genome shotgun (WGS) entry which is preliminary data.</text>
</comment>
<name>A0A162RD62_9CRUS</name>
<dbReference type="AlphaFoldDB" id="A0A162RD62"/>
<accession>A0A162RD62</accession>
<dbReference type="Proteomes" id="UP000076858">
    <property type="component" value="Unassembled WGS sequence"/>
</dbReference>
<sequence length="67" mass="7284">MARRCRIFGKGSEEQKKMDVEIRQSDQAGKKMQPNCTAPTDGSLSNGGISTGPNGLFFFAKQNLTCT</sequence>
<reference evidence="2 3" key="1">
    <citation type="submission" date="2016-03" db="EMBL/GenBank/DDBJ databases">
        <title>EvidentialGene: Evidence-directed Construction of Genes on Genomes.</title>
        <authorList>
            <person name="Gilbert D.G."/>
            <person name="Choi J.-H."/>
            <person name="Mockaitis K."/>
            <person name="Colbourne J."/>
            <person name="Pfrender M."/>
        </authorList>
    </citation>
    <scope>NUCLEOTIDE SEQUENCE [LARGE SCALE GENOMIC DNA]</scope>
    <source>
        <strain evidence="2 3">Xinb3</strain>
        <tissue evidence="2">Complete organism</tissue>
    </source>
</reference>
<evidence type="ECO:0000256" key="1">
    <source>
        <dbReference type="SAM" id="MobiDB-lite"/>
    </source>
</evidence>